<dbReference type="PANTHER" id="PTHR46268:SF6">
    <property type="entry name" value="UNIVERSAL STRESS PROTEIN UP12"/>
    <property type="match status" value="1"/>
</dbReference>
<protein>
    <submittedName>
        <fullName evidence="3">Universal stress protein</fullName>
    </submittedName>
</protein>
<dbReference type="Proteomes" id="UP001235744">
    <property type="component" value="Chromosome"/>
</dbReference>
<dbReference type="PANTHER" id="PTHR46268">
    <property type="entry name" value="STRESS RESPONSE PROTEIN NHAX"/>
    <property type="match status" value="1"/>
</dbReference>
<gene>
    <name evidence="3" type="ORF">P8A19_38440</name>
</gene>
<keyword evidence="4" id="KW-1185">Reference proteome</keyword>
<dbReference type="EMBL" id="CP120988">
    <property type="protein sequence ID" value="WLQ60952.1"/>
    <property type="molecule type" value="Genomic_DNA"/>
</dbReference>
<feature type="domain" description="UspA" evidence="2">
    <location>
        <begin position="154"/>
        <end position="288"/>
    </location>
</feature>
<dbReference type="InterPro" id="IPR014729">
    <property type="entry name" value="Rossmann-like_a/b/a_fold"/>
</dbReference>
<feature type="domain" description="UspA" evidence="2">
    <location>
        <begin position="1"/>
        <end position="136"/>
    </location>
</feature>
<dbReference type="InterPro" id="IPR006016">
    <property type="entry name" value="UspA"/>
</dbReference>
<evidence type="ECO:0000259" key="2">
    <source>
        <dbReference type="Pfam" id="PF00582"/>
    </source>
</evidence>
<evidence type="ECO:0000313" key="3">
    <source>
        <dbReference type="EMBL" id="WLQ60952.1"/>
    </source>
</evidence>
<dbReference type="RefSeq" id="WP_306068903.1">
    <property type="nucleotide sequence ID" value="NZ_CP120988.1"/>
</dbReference>
<dbReference type="PRINTS" id="PR01438">
    <property type="entry name" value="UNVRSLSTRESS"/>
</dbReference>
<sequence length="291" mass="30829">MNDLIVVGLDGSPASDAAARWGAREALLRKLPLRLVHAVDRWPPFALPVPTIDTHPMRVQALLSETADDLRTRFSELQVSAESFVGRPADILRDSAANAHMIVLGARGLSSVTGYVLGSVGMAVIRATARPVVMVRADDESAPHTSSRNAAHDLVVGVDISRPCDALLAFAFEEAARRACTLHVLHSWSLPPLVGYGAAYDPRVHAQLELSANAALADTLSPWRTAHPAVDVTTRASVGHAATDLLNSSSEAGLVIVGRRIRRSPVGTHIGPVAHAVLHHSRAPVAVIAHA</sequence>
<dbReference type="Pfam" id="PF00582">
    <property type="entry name" value="Usp"/>
    <property type="match status" value="2"/>
</dbReference>
<evidence type="ECO:0000313" key="4">
    <source>
        <dbReference type="Proteomes" id="UP001235744"/>
    </source>
</evidence>
<dbReference type="SUPFAM" id="SSF52402">
    <property type="entry name" value="Adenine nucleotide alpha hydrolases-like"/>
    <property type="match status" value="2"/>
</dbReference>
<accession>A0ABY9IZI5</accession>
<dbReference type="InterPro" id="IPR006015">
    <property type="entry name" value="Universal_stress_UspA"/>
</dbReference>
<reference evidence="3 4" key="1">
    <citation type="submission" date="2023-03" db="EMBL/GenBank/DDBJ databases">
        <title>Isolation and description of six Streptomyces strains from soil environments, able to metabolize different microbial glucans.</title>
        <authorList>
            <person name="Widen T."/>
            <person name="Larsbrink J."/>
        </authorList>
    </citation>
    <scope>NUCLEOTIDE SEQUENCE [LARGE SCALE GENOMIC DNA]</scope>
    <source>
        <strain evidence="3 4">Alt2</strain>
    </source>
</reference>
<dbReference type="Gene3D" id="3.40.50.620">
    <property type="entry name" value="HUPs"/>
    <property type="match status" value="2"/>
</dbReference>
<evidence type="ECO:0000256" key="1">
    <source>
        <dbReference type="ARBA" id="ARBA00008791"/>
    </source>
</evidence>
<comment type="similarity">
    <text evidence="1">Belongs to the universal stress protein A family.</text>
</comment>
<name>A0ABY9IZI5_9ACTN</name>
<proteinExistence type="inferred from homology"/>
<organism evidence="3 4">
    <name type="scientific">Streptomyces poriferorum</name>
    <dbReference type="NCBI Taxonomy" id="2798799"/>
    <lineage>
        <taxon>Bacteria</taxon>
        <taxon>Bacillati</taxon>
        <taxon>Actinomycetota</taxon>
        <taxon>Actinomycetes</taxon>
        <taxon>Kitasatosporales</taxon>
        <taxon>Streptomycetaceae</taxon>
        <taxon>Streptomyces</taxon>
    </lineage>
</organism>